<feature type="transmembrane region" description="Helical" evidence="1">
    <location>
        <begin position="87"/>
        <end position="107"/>
    </location>
</feature>
<dbReference type="RefSeq" id="WP_132430874.1">
    <property type="nucleotide sequence ID" value="NZ_SLWK01000001.1"/>
</dbReference>
<evidence type="ECO:0008006" key="4">
    <source>
        <dbReference type="Google" id="ProtNLM"/>
    </source>
</evidence>
<dbReference type="AlphaFoldDB" id="A0A4R2GN08"/>
<gene>
    <name evidence="2" type="ORF">EV194_10127</name>
</gene>
<keyword evidence="3" id="KW-1185">Reference proteome</keyword>
<evidence type="ECO:0000256" key="1">
    <source>
        <dbReference type="SAM" id="Phobius"/>
    </source>
</evidence>
<name>A0A4R2GN08_9BACT</name>
<feature type="transmembrane region" description="Helical" evidence="1">
    <location>
        <begin position="20"/>
        <end position="48"/>
    </location>
</feature>
<sequence>MATSGQPDAVLNAPHMERIIAAVIDIVIVTGLFFFPRVGWMIGIIYHLTKDSLPFLKGQSFGKHLMRIKVITRPDNRSLVRHPEKSVIRGLVLLIPGLNLVDIWYFFTKGSRLADYWAQTSVIYTSDENPESEDSSL</sequence>
<keyword evidence="1" id="KW-0472">Membrane</keyword>
<dbReference type="OrthoDB" id="200257at2"/>
<comment type="caution">
    <text evidence="2">The sequence shown here is derived from an EMBL/GenBank/DDBJ whole genome shotgun (WGS) entry which is preliminary data.</text>
</comment>
<evidence type="ECO:0000313" key="2">
    <source>
        <dbReference type="EMBL" id="TCO10397.1"/>
    </source>
</evidence>
<accession>A0A4R2GN08</accession>
<proteinExistence type="predicted"/>
<reference evidence="2 3" key="1">
    <citation type="submission" date="2019-03" db="EMBL/GenBank/DDBJ databases">
        <title>Genomic Encyclopedia of Type Strains, Phase IV (KMG-IV): sequencing the most valuable type-strain genomes for metagenomic binning, comparative biology and taxonomic classification.</title>
        <authorList>
            <person name="Goeker M."/>
        </authorList>
    </citation>
    <scope>NUCLEOTIDE SEQUENCE [LARGE SCALE GENOMIC DNA]</scope>
    <source>
        <strain evidence="2 3">DSM 24179</strain>
    </source>
</reference>
<dbReference type="Proteomes" id="UP000295221">
    <property type="component" value="Unassembled WGS sequence"/>
</dbReference>
<keyword evidence="1" id="KW-1133">Transmembrane helix</keyword>
<organism evidence="2 3">
    <name type="scientific">Natronoflexus pectinivorans</name>
    <dbReference type="NCBI Taxonomy" id="682526"/>
    <lineage>
        <taxon>Bacteria</taxon>
        <taxon>Pseudomonadati</taxon>
        <taxon>Bacteroidota</taxon>
        <taxon>Bacteroidia</taxon>
        <taxon>Marinilabiliales</taxon>
        <taxon>Marinilabiliaceae</taxon>
        <taxon>Natronoflexus</taxon>
    </lineage>
</organism>
<dbReference type="EMBL" id="SLWK01000001">
    <property type="protein sequence ID" value="TCO10397.1"/>
    <property type="molecule type" value="Genomic_DNA"/>
</dbReference>
<protein>
    <recommendedName>
        <fullName evidence="4">RDD family protein</fullName>
    </recommendedName>
</protein>
<keyword evidence="1" id="KW-0812">Transmembrane</keyword>
<evidence type="ECO:0000313" key="3">
    <source>
        <dbReference type="Proteomes" id="UP000295221"/>
    </source>
</evidence>